<feature type="compositionally biased region" description="Low complexity" evidence="2">
    <location>
        <begin position="18"/>
        <end position="37"/>
    </location>
</feature>
<evidence type="ECO:0000256" key="2">
    <source>
        <dbReference type="SAM" id="MobiDB-lite"/>
    </source>
</evidence>
<evidence type="ECO:0000259" key="4">
    <source>
        <dbReference type="Pfam" id="PF24883"/>
    </source>
</evidence>
<keyword evidence="1" id="KW-0677">Repeat</keyword>
<dbReference type="PANTHER" id="PTHR10039">
    <property type="entry name" value="AMELOGENIN"/>
    <property type="match status" value="1"/>
</dbReference>
<dbReference type="AlphaFoldDB" id="A0A5N5Q9D8"/>
<keyword evidence="6" id="KW-1185">Reference proteome</keyword>
<accession>A0A5N5Q9D8</accession>
<reference evidence="5 6" key="1">
    <citation type="journal article" date="2019" name="Fungal Biol. Biotechnol.">
        <title>Draft genome sequence of fastidious pathogen Ceratobasidium theobromae, which causes vascular-streak dieback in Theobroma cacao.</title>
        <authorList>
            <person name="Ali S.S."/>
            <person name="Asman A."/>
            <person name="Shao J."/>
            <person name="Firmansyah A.P."/>
            <person name="Susilo A.W."/>
            <person name="Rosmana A."/>
            <person name="McMahon P."/>
            <person name="Junaid M."/>
            <person name="Guest D."/>
            <person name="Kheng T.Y."/>
            <person name="Meinhardt L.W."/>
            <person name="Bailey B.A."/>
        </authorList>
    </citation>
    <scope>NUCLEOTIDE SEQUENCE [LARGE SCALE GENOMIC DNA]</scope>
    <source>
        <strain evidence="5 6">CT2</strain>
    </source>
</reference>
<sequence length="357" mass="38804">MWITLVLFSTAIIRRTALSSTSNSPSRTSNSPLRPSSARSANIDPKPSPPNSSHRASPVPSHRSDSHPNAPAPVRPPSPGIHNAAWRALENTLKGLQVAADTVPPLKSAIGGLVSLLGAQQQKNRRDYEQLANDLEITAEFLNQHLKEATAGPMKESISSIAQSIENEIKSIEMRQNYGATGRVLGPHGDEEDLIGRYRRIEQLLHRIQIEASMSTWAITNEHLVNTRLGELAPAKLASYNSKLSTSTDRRTCTEDTRKGILAKLNSWSDNTNAKKVYWMDGMAGTGKTTIACTLASQLESRGQLAANFFCTRTSPECRDADRIVPTIAYQLARRSTAFKSALFPAVAKRAIGGGEG</sequence>
<dbReference type="Proteomes" id="UP000383932">
    <property type="component" value="Unassembled WGS sequence"/>
</dbReference>
<feature type="signal peptide" evidence="3">
    <location>
        <begin position="1"/>
        <end position="19"/>
    </location>
</feature>
<dbReference type="Pfam" id="PF24883">
    <property type="entry name" value="NPHP3_N"/>
    <property type="match status" value="1"/>
</dbReference>
<proteinExistence type="predicted"/>
<dbReference type="InterPro" id="IPR056884">
    <property type="entry name" value="NPHP3-like_N"/>
</dbReference>
<name>A0A5N5Q9D8_9AGAM</name>
<evidence type="ECO:0000313" key="6">
    <source>
        <dbReference type="Proteomes" id="UP000383932"/>
    </source>
</evidence>
<protein>
    <recommendedName>
        <fullName evidence="4">Nephrocystin 3-like N-terminal domain-containing protein</fullName>
    </recommendedName>
</protein>
<dbReference type="Gene3D" id="3.40.50.300">
    <property type="entry name" value="P-loop containing nucleotide triphosphate hydrolases"/>
    <property type="match status" value="1"/>
</dbReference>
<feature type="compositionally biased region" description="Pro residues" evidence="2">
    <location>
        <begin position="70"/>
        <end position="79"/>
    </location>
</feature>
<feature type="chain" id="PRO_5024364517" description="Nephrocystin 3-like N-terminal domain-containing protein" evidence="3">
    <location>
        <begin position="20"/>
        <end position="357"/>
    </location>
</feature>
<feature type="region of interest" description="Disordered" evidence="2">
    <location>
        <begin position="18"/>
        <end position="82"/>
    </location>
</feature>
<dbReference type="EMBL" id="SSOP01000606">
    <property type="protein sequence ID" value="KAB5588036.1"/>
    <property type="molecule type" value="Genomic_DNA"/>
</dbReference>
<keyword evidence="3" id="KW-0732">Signal</keyword>
<organism evidence="5 6">
    <name type="scientific">Ceratobasidium theobromae</name>
    <dbReference type="NCBI Taxonomy" id="1582974"/>
    <lineage>
        <taxon>Eukaryota</taxon>
        <taxon>Fungi</taxon>
        <taxon>Dikarya</taxon>
        <taxon>Basidiomycota</taxon>
        <taxon>Agaricomycotina</taxon>
        <taxon>Agaricomycetes</taxon>
        <taxon>Cantharellales</taxon>
        <taxon>Ceratobasidiaceae</taxon>
        <taxon>Ceratobasidium</taxon>
    </lineage>
</organism>
<dbReference type="SUPFAM" id="SSF52540">
    <property type="entry name" value="P-loop containing nucleoside triphosphate hydrolases"/>
    <property type="match status" value="1"/>
</dbReference>
<feature type="domain" description="Nephrocystin 3-like N-terminal" evidence="4">
    <location>
        <begin position="264"/>
        <end position="349"/>
    </location>
</feature>
<evidence type="ECO:0000256" key="3">
    <source>
        <dbReference type="SAM" id="SignalP"/>
    </source>
</evidence>
<dbReference type="OrthoDB" id="3269932at2759"/>
<dbReference type="PANTHER" id="PTHR10039:SF14">
    <property type="entry name" value="NACHT DOMAIN-CONTAINING PROTEIN"/>
    <property type="match status" value="1"/>
</dbReference>
<gene>
    <name evidence="5" type="ORF">CTheo_8523</name>
</gene>
<evidence type="ECO:0000313" key="5">
    <source>
        <dbReference type="EMBL" id="KAB5588036.1"/>
    </source>
</evidence>
<evidence type="ECO:0000256" key="1">
    <source>
        <dbReference type="ARBA" id="ARBA00022737"/>
    </source>
</evidence>
<dbReference type="InterPro" id="IPR027417">
    <property type="entry name" value="P-loop_NTPase"/>
</dbReference>
<comment type="caution">
    <text evidence="5">The sequence shown here is derived from an EMBL/GenBank/DDBJ whole genome shotgun (WGS) entry which is preliminary data.</text>
</comment>